<evidence type="ECO:0000313" key="11">
    <source>
        <dbReference type="Ensembl" id="ENSCJPP00005002520.1"/>
    </source>
</evidence>
<protein>
    <recommendedName>
        <fullName evidence="10">Nanos-type domain-containing protein</fullName>
    </recommendedName>
</protein>
<dbReference type="Gene3D" id="4.10.60.30">
    <property type="entry name" value="Nanos, RNA-binding domain"/>
    <property type="match status" value="1"/>
</dbReference>
<evidence type="ECO:0000256" key="9">
    <source>
        <dbReference type="SAM" id="MobiDB-lite"/>
    </source>
</evidence>
<dbReference type="Pfam" id="PF05741">
    <property type="entry name" value="zf-nanos"/>
    <property type="match status" value="1"/>
</dbReference>
<dbReference type="InterPro" id="IPR038129">
    <property type="entry name" value="Nanos_sf"/>
</dbReference>
<feature type="region of interest" description="Disordered" evidence="9">
    <location>
        <begin position="73"/>
        <end position="94"/>
    </location>
</feature>
<keyword evidence="4 8" id="KW-0863">Zinc-finger</keyword>
<feature type="domain" description="Nanos-type" evidence="10">
    <location>
        <begin position="94"/>
        <end position="148"/>
    </location>
</feature>
<dbReference type="GO" id="GO:0006417">
    <property type="term" value="P:regulation of translation"/>
    <property type="evidence" value="ECO:0007669"/>
    <property type="project" value="UniProtKB-UniRule"/>
</dbReference>
<evidence type="ECO:0000256" key="2">
    <source>
        <dbReference type="ARBA" id="ARBA00022490"/>
    </source>
</evidence>
<proteinExistence type="inferred from homology"/>
<evidence type="ECO:0000256" key="7">
    <source>
        <dbReference type="ARBA" id="ARBA00022884"/>
    </source>
</evidence>
<dbReference type="GO" id="GO:0005737">
    <property type="term" value="C:cytoplasm"/>
    <property type="evidence" value="ECO:0007669"/>
    <property type="project" value="UniProtKB-SubCell"/>
</dbReference>
<dbReference type="PANTHER" id="PTHR12887">
    <property type="entry name" value="NANOS PROTEIN"/>
    <property type="match status" value="1"/>
</dbReference>
<keyword evidence="12" id="KW-1185">Reference proteome</keyword>
<dbReference type="FunFam" id="4.10.60.30:FF:000001">
    <property type="entry name" value="nanos homolog 3"/>
    <property type="match status" value="1"/>
</dbReference>
<evidence type="ECO:0000256" key="8">
    <source>
        <dbReference type="PROSITE-ProRule" id="PRU00855"/>
    </source>
</evidence>
<name>A0A8C2STQ5_COTJA</name>
<sequence>MIGGGYPHPWSRICHVPHVCVCLPGVVGVHQLSTACSRTSLSSKEHPHAAHPPYHHCPPYHLPRPSFSIYDPSYAHTTRPPRTQRPSRPSPSPFCPFCRRNGESRAVWSSHALKDARGRVLCPILRRYVCPQCGATRDNAHTRRFCPLTPASYRSVYAPRARGHGDGGGVRPGGAGLQAGRGWGAGGEMGGNGGNRG</sequence>
<keyword evidence="2" id="KW-0963">Cytoplasm</keyword>
<keyword evidence="5" id="KW-0862">Zinc</keyword>
<dbReference type="GO" id="GO:0003723">
    <property type="term" value="F:RNA binding"/>
    <property type="evidence" value="ECO:0007669"/>
    <property type="project" value="UniProtKB-UniRule"/>
</dbReference>
<dbReference type="InterPro" id="IPR024161">
    <property type="entry name" value="Znf_nanos-typ"/>
</dbReference>
<keyword evidence="6 8" id="KW-0810">Translation regulation</keyword>
<evidence type="ECO:0000313" key="12">
    <source>
        <dbReference type="Proteomes" id="UP000694412"/>
    </source>
</evidence>
<dbReference type="InterPro" id="IPR008705">
    <property type="entry name" value="Nanos/Xcar2"/>
</dbReference>
<evidence type="ECO:0000256" key="6">
    <source>
        <dbReference type="ARBA" id="ARBA00022845"/>
    </source>
</evidence>
<organism evidence="11 12">
    <name type="scientific">Coturnix japonica</name>
    <name type="common">Japanese quail</name>
    <name type="synonym">Coturnix coturnix japonica</name>
    <dbReference type="NCBI Taxonomy" id="93934"/>
    <lineage>
        <taxon>Eukaryota</taxon>
        <taxon>Metazoa</taxon>
        <taxon>Chordata</taxon>
        <taxon>Craniata</taxon>
        <taxon>Vertebrata</taxon>
        <taxon>Euteleostomi</taxon>
        <taxon>Archelosauria</taxon>
        <taxon>Archosauria</taxon>
        <taxon>Dinosauria</taxon>
        <taxon>Saurischia</taxon>
        <taxon>Theropoda</taxon>
        <taxon>Coelurosauria</taxon>
        <taxon>Aves</taxon>
        <taxon>Neognathae</taxon>
        <taxon>Galloanserae</taxon>
        <taxon>Galliformes</taxon>
        <taxon>Phasianidae</taxon>
        <taxon>Perdicinae</taxon>
        <taxon>Coturnix</taxon>
    </lineage>
</organism>
<comment type="similarity">
    <text evidence="8">Belongs to the nanos family.</text>
</comment>
<feature type="compositionally biased region" description="Low complexity" evidence="9">
    <location>
        <begin position="77"/>
        <end position="87"/>
    </location>
</feature>
<evidence type="ECO:0000256" key="3">
    <source>
        <dbReference type="ARBA" id="ARBA00022723"/>
    </source>
</evidence>
<evidence type="ECO:0000256" key="5">
    <source>
        <dbReference type="ARBA" id="ARBA00022833"/>
    </source>
</evidence>
<dbReference type="PROSITE" id="PS51522">
    <property type="entry name" value="ZF_NANOS"/>
    <property type="match status" value="1"/>
</dbReference>
<evidence type="ECO:0000259" key="10">
    <source>
        <dbReference type="PROSITE" id="PS51522"/>
    </source>
</evidence>
<reference evidence="11" key="2">
    <citation type="submission" date="2025-09" db="UniProtKB">
        <authorList>
            <consortium name="Ensembl"/>
        </authorList>
    </citation>
    <scope>IDENTIFICATION</scope>
</reference>
<keyword evidence="7 8" id="KW-0694">RNA-binding</keyword>
<evidence type="ECO:0000256" key="1">
    <source>
        <dbReference type="ARBA" id="ARBA00004496"/>
    </source>
</evidence>
<accession>A0A8C2STQ5</accession>
<dbReference type="GO" id="GO:0008270">
    <property type="term" value="F:zinc ion binding"/>
    <property type="evidence" value="ECO:0007669"/>
    <property type="project" value="UniProtKB-KW"/>
</dbReference>
<dbReference type="Proteomes" id="UP000694412">
    <property type="component" value="Unassembled WGS sequence"/>
</dbReference>
<comment type="subcellular location">
    <subcellularLocation>
        <location evidence="1">Cytoplasm</location>
    </subcellularLocation>
</comment>
<dbReference type="Ensembl" id="ENSCJPT00005004613.1">
    <property type="protein sequence ID" value="ENSCJPP00005002520.1"/>
    <property type="gene ID" value="ENSCJPG00005002778.1"/>
</dbReference>
<evidence type="ECO:0000256" key="4">
    <source>
        <dbReference type="ARBA" id="ARBA00022771"/>
    </source>
</evidence>
<reference evidence="11" key="1">
    <citation type="submission" date="2025-08" db="UniProtKB">
        <authorList>
            <consortium name="Ensembl"/>
        </authorList>
    </citation>
    <scope>IDENTIFICATION</scope>
</reference>
<keyword evidence="3" id="KW-0479">Metal-binding</keyword>
<dbReference type="GeneTree" id="ENSGT00510000047097"/>
<dbReference type="AlphaFoldDB" id="A0A8C2STQ5"/>